<comment type="caution">
    <text evidence="1">The sequence shown here is derived from an EMBL/GenBank/DDBJ whole genome shotgun (WGS) entry which is preliminary data.</text>
</comment>
<keyword evidence="2" id="KW-1185">Reference proteome</keyword>
<sequence>MLQVCYLGKGHPLTSYVCINNIWYCQNSRRLTRKHK</sequence>
<name>A0A9P0JSD3_ACAOB</name>
<dbReference type="EMBL" id="CAKOFQ010006687">
    <property type="protein sequence ID" value="CAH1960202.1"/>
    <property type="molecule type" value="Genomic_DNA"/>
</dbReference>
<protein>
    <submittedName>
        <fullName evidence="1">Uncharacterized protein</fullName>
    </submittedName>
</protein>
<proteinExistence type="predicted"/>
<dbReference type="AlphaFoldDB" id="A0A9P0JSD3"/>
<evidence type="ECO:0000313" key="1">
    <source>
        <dbReference type="EMBL" id="CAH1960202.1"/>
    </source>
</evidence>
<accession>A0A9P0JSD3</accession>
<evidence type="ECO:0000313" key="2">
    <source>
        <dbReference type="Proteomes" id="UP001152888"/>
    </source>
</evidence>
<dbReference type="Proteomes" id="UP001152888">
    <property type="component" value="Unassembled WGS sequence"/>
</dbReference>
<reference evidence="1" key="1">
    <citation type="submission" date="2022-03" db="EMBL/GenBank/DDBJ databases">
        <authorList>
            <person name="Sayadi A."/>
        </authorList>
    </citation>
    <scope>NUCLEOTIDE SEQUENCE</scope>
</reference>
<organism evidence="1 2">
    <name type="scientific">Acanthoscelides obtectus</name>
    <name type="common">Bean weevil</name>
    <name type="synonym">Bruchus obtectus</name>
    <dbReference type="NCBI Taxonomy" id="200917"/>
    <lineage>
        <taxon>Eukaryota</taxon>
        <taxon>Metazoa</taxon>
        <taxon>Ecdysozoa</taxon>
        <taxon>Arthropoda</taxon>
        <taxon>Hexapoda</taxon>
        <taxon>Insecta</taxon>
        <taxon>Pterygota</taxon>
        <taxon>Neoptera</taxon>
        <taxon>Endopterygota</taxon>
        <taxon>Coleoptera</taxon>
        <taxon>Polyphaga</taxon>
        <taxon>Cucujiformia</taxon>
        <taxon>Chrysomeloidea</taxon>
        <taxon>Chrysomelidae</taxon>
        <taxon>Bruchinae</taxon>
        <taxon>Bruchini</taxon>
        <taxon>Acanthoscelides</taxon>
    </lineage>
</organism>
<gene>
    <name evidence="1" type="ORF">ACAOBT_LOCUS3601</name>
</gene>